<proteinExistence type="predicted"/>
<reference evidence="2 3" key="1">
    <citation type="submission" date="2017-09" db="EMBL/GenBank/DDBJ databases">
        <title>Depth-based differentiation of microbial function through sediment-hosted aquifers and enrichment of novel symbionts in the deep terrestrial subsurface.</title>
        <authorList>
            <person name="Probst A.J."/>
            <person name="Ladd B."/>
            <person name="Jarett J.K."/>
            <person name="Geller-Mcgrath D.E."/>
            <person name="Sieber C.M."/>
            <person name="Emerson J.B."/>
            <person name="Anantharaman K."/>
            <person name="Thomas B.C."/>
            <person name="Malmstrom R."/>
            <person name="Stieglmeier M."/>
            <person name="Klingl A."/>
            <person name="Woyke T."/>
            <person name="Ryan C.M."/>
            <person name="Banfield J.F."/>
        </authorList>
    </citation>
    <scope>NUCLEOTIDE SEQUENCE [LARGE SCALE GENOMIC DNA]</scope>
    <source>
        <strain evidence="2">CG17_big_fil_post_rev_8_21_14_2_50_48_46</strain>
    </source>
</reference>
<feature type="chain" id="PRO_5014999365" evidence="1">
    <location>
        <begin position="20"/>
        <end position="178"/>
    </location>
</feature>
<evidence type="ECO:0000313" key="3">
    <source>
        <dbReference type="Proteomes" id="UP000231019"/>
    </source>
</evidence>
<evidence type="ECO:0000256" key="1">
    <source>
        <dbReference type="SAM" id="SignalP"/>
    </source>
</evidence>
<organism evidence="2 3">
    <name type="scientific">bacterium (Candidatus Blackallbacteria) CG17_big_fil_post_rev_8_21_14_2_50_48_46</name>
    <dbReference type="NCBI Taxonomy" id="2014261"/>
    <lineage>
        <taxon>Bacteria</taxon>
        <taxon>Candidatus Blackallbacteria</taxon>
    </lineage>
</organism>
<dbReference type="AlphaFoldDB" id="A0A2M7FZ70"/>
<accession>A0A2M7FZ70</accession>
<keyword evidence="1" id="KW-0732">Signal</keyword>
<feature type="signal peptide" evidence="1">
    <location>
        <begin position="1"/>
        <end position="19"/>
    </location>
</feature>
<evidence type="ECO:0000313" key="2">
    <source>
        <dbReference type="EMBL" id="PIW14668.1"/>
    </source>
</evidence>
<protein>
    <submittedName>
        <fullName evidence="2">Uncharacterized protein</fullName>
    </submittedName>
</protein>
<name>A0A2M7FZ70_9BACT</name>
<dbReference type="EMBL" id="PFFQ01000058">
    <property type="protein sequence ID" value="PIW14668.1"/>
    <property type="molecule type" value="Genomic_DNA"/>
</dbReference>
<dbReference type="Proteomes" id="UP000231019">
    <property type="component" value="Unassembled WGS sequence"/>
</dbReference>
<gene>
    <name evidence="2" type="ORF">COW36_20670</name>
</gene>
<sequence length="178" mass="19199">MNKILLSLLLGIVSSSAFADEASIAKILASVHSKKFTGCDAEIKKAFQYASGVSFVETRVIFSQGSGANQKALGDEIMVLADIEDAPDQGFLGGIHYGVIRQVGKSCVVSQARLFSDFSKGCGRLAKFIYSDPYVYGNSNSSYWVGWNNGKPDRVLSPFGDNGCRVLELPTDFSHALK</sequence>
<comment type="caution">
    <text evidence="2">The sequence shown here is derived from an EMBL/GenBank/DDBJ whole genome shotgun (WGS) entry which is preliminary data.</text>
</comment>